<accession>W9UQK9</accession>
<gene>
    <name evidence="8" type="primary">fliD</name>
    <name evidence="8" type="ORF">D791_03745</name>
</gene>
<dbReference type="EMBL" id="AONB01000026">
    <property type="protein sequence ID" value="EXJ09359.1"/>
    <property type="molecule type" value="Genomic_DNA"/>
</dbReference>
<dbReference type="GO" id="GO:0005576">
    <property type="term" value="C:extracellular region"/>
    <property type="evidence" value="ECO:0007669"/>
    <property type="project" value="UniProtKB-SubCell"/>
</dbReference>
<comment type="subcellular location">
    <subcellularLocation>
        <location evidence="5">Secreted</location>
    </subcellularLocation>
    <subcellularLocation>
        <location evidence="5">Bacterial flagellum</location>
    </subcellularLocation>
</comment>
<feature type="domain" description="Flagellar hook-associated protein 2 C-terminal" evidence="7">
    <location>
        <begin position="228"/>
        <end position="449"/>
    </location>
</feature>
<keyword evidence="5" id="KW-0964">Secreted</keyword>
<comment type="subunit">
    <text evidence="2 5">Homopentamer.</text>
</comment>
<evidence type="ECO:0000259" key="7">
    <source>
        <dbReference type="Pfam" id="PF07195"/>
    </source>
</evidence>
<sequence>MSTNLVSALGGGSGIDTKTLVSQLVDIEKAPTQQRIDSRQSTLQAQISGYGALKSALSTFQGILKPLSDSNTFSARSVAFTESNTVTPTKVEANALPGTYQVESIGLARVQSLSMAPVSDPKSVVGEGTINIRFGLWDGTSQFTQNTDRNSLSIEIDSTNNTLEGIRDAINASNSGIQASIVANAGQFQLLIASPTGEQNALEITATGALTDLDYREGFQNLIQNQAAQDAELKINGLTVKRPSNEITDVISGLTFSLNRANQGEIINFTISEDKATGEQAVRDFVTAYNDFLTFSRGLTGFSRDEDNQIVRGDLSTDSIARGMVQQIRDMMTSAIPGISGGASSLATLGIETQLDGSLGINETLFNQVLTNNFSAVSNIFAPKIESNTVGVQVEKGSQFANTQGGLYTLTEVVPGTKGQISGDASTVDFGTFDTASDTYSFQIRVNSVVSNTITLPADTQYSNEQEFAAALQSLINNDSNLKSSNISLDVSFDSVSGSFNFTSREYGSSSNVSFVSANNMSDFGINTGLSGTTGTDASGKINGVAGFGAGNVLLPAIGQPGVGLNFVIQDNAPSTAEVRVSKGLGSELNSLIAGFLSRDGGIKNREDTLSKQVTVVKEEQTRLDSRMEKRFDQLQAQFLAMERIIAQFQSTGNQLDGILDRLPFTASRK</sequence>
<reference evidence="8 9" key="2">
    <citation type="journal article" date="2015" name="Syst. Appl. Microbiol.">
        <title>Nitrincola nitratireducens sp. nov. isolated from a haloalkaline crater lake.</title>
        <authorList>
            <person name="Singh A."/>
            <person name="Vaidya B."/>
            <person name="Tanuku N.R."/>
            <person name="Pinnaka A.K."/>
        </authorList>
    </citation>
    <scope>NUCLEOTIDE SEQUENCE [LARGE SCALE GENOMIC DNA]</scope>
    <source>
        <strain evidence="8 9">AK23</strain>
    </source>
</reference>
<dbReference type="PANTHER" id="PTHR30288">
    <property type="entry name" value="FLAGELLAR CAP/ASSEMBLY PROTEIN FLID"/>
    <property type="match status" value="1"/>
</dbReference>
<evidence type="ECO:0000256" key="3">
    <source>
        <dbReference type="ARBA" id="ARBA00023054"/>
    </source>
</evidence>
<evidence type="ECO:0000256" key="2">
    <source>
        <dbReference type="ARBA" id="ARBA00011255"/>
    </source>
</evidence>
<evidence type="ECO:0000256" key="1">
    <source>
        <dbReference type="ARBA" id="ARBA00009764"/>
    </source>
</evidence>
<dbReference type="GO" id="GO:0009424">
    <property type="term" value="C:bacterial-type flagellum hook"/>
    <property type="evidence" value="ECO:0007669"/>
    <property type="project" value="UniProtKB-UniRule"/>
</dbReference>
<dbReference type="Proteomes" id="UP000019464">
    <property type="component" value="Unassembled WGS sequence"/>
</dbReference>
<comment type="similarity">
    <text evidence="1 5">Belongs to the FliD family.</text>
</comment>
<feature type="domain" description="Flagellar hook-associated protein 2 C-terminal" evidence="7">
    <location>
        <begin position="578"/>
        <end position="650"/>
    </location>
</feature>
<dbReference type="InterPro" id="IPR040026">
    <property type="entry name" value="FliD"/>
</dbReference>
<keyword evidence="4 5" id="KW-0975">Bacterial flagellum</keyword>
<dbReference type="Pfam" id="PF07195">
    <property type="entry name" value="FliD_C"/>
    <property type="match status" value="2"/>
</dbReference>
<evidence type="ECO:0000313" key="9">
    <source>
        <dbReference type="Proteomes" id="UP000019464"/>
    </source>
</evidence>
<comment type="function">
    <text evidence="5">Required for morphogenesis and for the elongation of the flagellar filament by facilitating polymerization of the flagellin monomers at the tip of growing filament. Forms a capping structure, which prevents flagellin subunits (transported through the central channel of the flagellum) from leaking out without polymerization at the distal end.</text>
</comment>
<dbReference type="GO" id="GO:0009421">
    <property type="term" value="C:bacterial-type flagellum filament cap"/>
    <property type="evidence" value="ECO:0007669"/>
    <property type="project" value="InterPro"/>
</dbReference>
<keyword evidence="8" id="KW-0966">Cell projection</keyword>
<keyword evidence="3" id="KW-0175">Coiled coil</keyword>
<proteinExistence type="inferred from homology"/>
<organism evidence="8 9">
    <name type="scientific">Nitrincola nitratireducens</name>
    <dbReference type="NCBI Taxonomy" id="1229521"/>
    <lineage>
        <taxon>Bacteria</taxon>
        <taxon>Pseudomonadati</taxon>
        <taxon>Pseudomonadota</taxon>
        <taxon>Gammaproteobacteria</taxon>
        <taxon>Oceanospirillales</taxon>
        <taxon>Oceanospirillaceae</taxon>
        <taxon>Nitrincola</taxon>
    </lineage>
</organism>
<keyword evidence="8" id="KW-0969">Cilium</keyword>
<dbReference type="Pfam" id="PF02465">
    <property type="entry name" value="FliD_N"/>
    <property type="match status" value="1"/>
</dbReference>
<protein>
    <recommendedName>
        <fullName evidence="5">Flagellar hook-associated protein 2</fullName>
        <shortName evidence="5">HAP2</shortName>
    </recommendedName>
    <alternativeName>
        <fullName evidence="5">Flagellar cap protein</fullName>
    </alternativeName>
</protein>
<dbReference type="PANTHER" id="PTHR30288:SF0">
    <property type="entry name" value="FLAGELLAR HOOK-ASSOCIATED PROTEIN 2"/>
    <property type="match status" value="1"/>
</dbReference>
<dbReference type="AlphaFoldDB" id="W9UQK9"/>
<dbReference type="InterPro" id="IPR010809">
    <property type="entry name" value="FliD_C"/>
</dbReference>
<feature type="domain" description="Flagellar hook-associated protein 2 N-terminal" evidence="6">
    <location>
        <begin position="13"/>
        <end position="109"/>
    </location>
</feature>
<evidence type="ECO:0000256" key="4">
    <source>
        <dbReference type="ARBA" id="ARBA00023143"/>
    </source>
</evidence>
<evidence type="ECO:0000313" key="8">
    <source>
        <dbReference type="EMBL" id="EXJ09359.1"/>
    </source>
</evidence>
<dbReference type="GO" id="GO:0071973">
    <property type="term" value="P:bacterial-type flagellum-dependent cell motility"/>
    <property type="evidence" value="ECO:0007669"/>
    <property type="project" value="TreeGrafter"/>
</dbReference>
<reference evidence="9" key="1">
    <citation type="submission" date="2012-11" db="EMBL/GenBank/DDBJ databases">
        <authorList>
            <person name="Singh A."/>
            <person name="Pinnaka A.K."/>
            <person name="Vaidya B."/>
        </authorList>
    </citation>
    <scope>NUCLEOTIDE SEQUENCE [LARGE SCALE GENOMIC DNA]</scope>
    <source>
        <strain evidence="9">AK23</strain>
    </source>
</reference>
<comment type="caution">
    <text evidence="8">The sequence shown here is derived from an EMBL/GenBank/DDBJ whole genome shotgun (WGS) entry which is preliminary data.</text>
</comment>
<dbReference type="STRING" id="1229521.D791_03745"/>
<evidence type="ECO:0000259" key="6">
    <source>
        <dbReference type="Pfam" id="PF02465"/>
    </source>
</evidence>
<dbReference type="InterPro" id="IPR003481">
    <property type="entry name" value="FliD_N"/>
</dbReference>
<dbReference type="RefSeq" id="WP_036514196.1">
    <property type="nucleotide sequence ID" value="NZ_AONB01000026.1"/>
</dbReference>
<keyword evidence="9" id="KW-1185">Reference proteome</keyword>
<keyword evidence="8" id="KW-0282">Flagellum</keyword>
<dbReference type="OrthoDB" id="5980200at2"/>
<evidence type="ECO:0000256" key="5">
    <source>
        <dbReference type="RuleBase" id="RU362066"/>
    </source>
</evidence>
<name>W9UQK9_9GAMM</name>
<dbReference type="GO" id="GO:0007155">
    <property type="term" value="P:cell adhesion"/>
    <property type="evidence" value="ECO:0007669"/>
    <property type="project" value="InterPro"/>
</dbReference>